<name>A0A0A9D8F4_ARUDO</name>
<proteinExistence type="predicted"/>
<reference evidence="1" key="2">
    <citation type="journal article" date="2015" name="Data Brief">
        <title>Shoot transcriptome of the giant reed, Arundo donax.</title>
        <authorList>
            <person name="Barrero R.A."/>
            <person name="Guerrero F.D."/>
            <person name="Moolhuijzen P."/>
            <person name="Goolsby J.A."/>
            <person name="Tidwell J."/>
            <person name="Bellgard S.E."/>
            <person name="Bellgard M.I."/>
        </authorList>
    </citation>
    <scope>NUCLEOTIDE SEQUENCE</scope>
    <source>
        <tissue evidence="1">Shoot tissue taken approximately 20 cm above the soil surface</tissue>
    </source>
</reference>
<accession>A0A0A9D8F4</accession>
<evidence type="ECO:0000313" key="1">
    <source>
        <dbReference type="EMBL" id="JAD84061.1"/>
    </source>
</evidence>
<organism evidence="1">
    <name type="scientific">Arundo donax</name>
    <name type="common">Giant reed</name>
    <name type="synonym">Donax arundinaceus</name>
    <dbReference type="NCBI Taxonomy" id="35708"/>
    <lineage>
        <taxon>Eukaryota</taxon>
        <taxon>Viridiplantae</taxon>
        <taxon>Streptophyta</taxon>
        <taxon>Embryophyta</taxon>
        <taxon>Tracheophyta</taxon>
        <taxon>Spermatophyta</taxon>
        <taxon>Magnoliopsida</taxon>
        <taxon>Liliopsida</taxon>
        <taxon>Poales</taxon>
        <taxon>Poaceae</taxon>
        <taxon>PACMAD clade</taxon>
        <taxon>Arundinoideae</taxon>
        <taxon>Arundineae</taxon>
        <taxon>Arundo</taxon>
    </lineage>
</organism>
<protein>
    <submittedName>
        <fullName evidence="1">Uncharacterized protein</fullName>
    </submittedName>
</protein>
<dbReference type="AlphaFoldDB" id="A0A0A9D8F4"/>
<dbReference type="EMBL" id="GBRH01213834">
    <property type="protein sequence ID" value="JAD84061.1"/>
    <property type="molecule type" value="Transcribed_RNA"/>
</dbReference>
<sequence length="59" mass="6259">MPAVLQNFRNCLVKVNSSPFPVPGGIQELPIGVNSINCTLPTLLKQEISSMSGTAFSLV</sequence>
<reference evidence="1" key="1">
    <citation type="submission" date="2014-09" db="EMBL/GenBank/DDBJ databases">
        <authorList>
            <person name="Magalhaes I.L.F."/>
            <person name="Oliveira U."/>
            <person name="Santos F.R."/>
            <person name="Vidigal T.H.D.A."/>
            <person name="Brescovit A.D."/>
            <person name="Santos A.J."/>
        </authorList>
    </citation>
    <scope>NUCLEOTIDE SEQUENCE</scope>
    <source>
        <tissue evidence="1">Shoot tissue taken approximately 20 cm above the soil surface</tissue>
    </source>
</reference>